<gene>
    <name evidence="3" type="primary">LOC100824266</name>
    <name evidence="2" type="ORF">BRADI_1g18780v3</name>
</gene>
<feature type="region of interest" description="Disordered" evidence="1">
    <location>
        <begin position="130"/>
        <end position="157"/>
    </location>
</feature>
<evidence type="ECO:0000256" key="1">
    <source>
        <dbReference type="SAM" id="MobiDB-lite"/>
    </source>
</evidence>
<organism evidence="3">
    <name type="scientific">Brachypodium distachyon</name>
    <name type="common">Purple false brome</name>
    <name type="synonym">Trachynia distachya</name>
    <dbReference type="NCBI Taxonomy" id="15368"/>
    <lineage>
        <taxon>Eukaryota</taxon>
        <taxon>Viridiplantae</taxon>
        <taxon>Streptophyta</taxon>
        <taxon>Embryophyta</taxon>
        <taxon>Tracheophyta</taxon>
        <taxon>Spermatophyta</taxon>
        <taxon>Magnoliopsida</taxon>
        <taxon>Liliopsida</taxon>
        <taxon>Poales</taxon>
        <taxon>Poaceae</taxon>
        <taxon>BOP clade</taxon>
        <taxon>Pooideae</taxon>
        <taxon>Stipodae</taxon>
        <taxon>Brachypodieae</taxon>
        <taxon>Brachypodium</taxon>
    </lineage>
</organism>
<dbReference type="STRING" id="15368.I1GRH2"/>
<dbReference type="RefSeq" id="XP_003562515.1">
    <property type="nucleotide sequence ID" value="XM_003562467.3"/>
</dbReference>
<dbReference type="Proteomes" id="UP000008810">
    <property type="component" value="Chromosome 1"/>
</dbReference>
<name>I1GRH2_BRADI</name>
<dbReference type="EnsemblPlants" id="KQK14819">
    <property type="protein sequence ID" value="KQK14819"/>
    <property type="gene ID" value="BRADI_1g18780v3"/>
</dbReference>
<dbReference type="PANTHER" id="PTHR33790">
    <property type="entry name" value="OS05G0344200 PROTEIN"/>
    <property type="match status" value="1"/>
</dbReference>
<reference evidence="2 3" key="1">
    <citation type="journal article" date="2010" name="Nature">
        <title>Genome sequencing and analysis of the model grass Brachypodium distachyon.</title>
        <authorList>
            <consortium name="International Brachypodium Initiative"/>
        </authorList>
    </citation>
    <scope>NUCLEOTIDE SEQUENCE [LARGE SCALE GENOMIC DNA]</scope>
    <source>
        <strain evidence="2">Bd21</strain>
        <strain evidence="3">cv. Bd21</strain>
    </source>
</reference>
<sequence>MSSAAMAQAGLNPDAPMFIPAAFRRVEDYSPQWWELVNSTAWFRNHALQNPQEHRVEAKVEEDEHDDIAALLPDDLLHDAADLFLYSPPPLPPQPQHQPDLLHRYGPAAGFGGHGMDAVALRAQLSVVNSPRDTQPSWHAQKPAQQQLVGGGNRQWR</sequence>
<protein>
    <recommendedName>
        <fullName evidence="5">Ataxin-2 C-terminal domain-containing protein</fullName>
    </recommendedName>
</protein>
<dbReference type="EMBL" id="CM000880">
    <property type="protein sequence ID" value="KQK14819.1"/>
    <property type="molecule type" value="Genomic_DNA"/>
</dbReference>
<evidence type="ECO:0008006" key="5">
    <source>
        <dbReference type="Google" id="ProtNLM"/>
    </source>
</evidence>
<dbReference type="OrthoDB" id="1918588at2759"/>
<dbReference type="Gramene" id="KQK14819">
    <property type="protein sequence ID" value="KQK14819"/>
    <property type="gene ID" value="BRADI_1g18780v3"/>
</dbReference>
<evidence type="ECO:0000313" key="3">
    <source>
        <dbReference type="EnsemblPlants" id="KQK14819"/>
    </source>
</evidence>
<reference evidence="2" key="2">
    <citation type="submission" date="2017-06" db="EMBL/GenBank/DDBJ databases">
        <title>WGS assembly of Brachypodium distachyon.</title>
        <authorList>
            <consortium name="The International Brachypodium Initiative"/>
            <person name="Lucas S."/>
            <person name="Harmon-Smith M."/>
            <person name="Lail K."/>
            <person name="Tice H."/>
            <person name="Grimwood J."/>
            <person name="Bruce D."/>
            <person name="Barry K."/>
            <person name="Shu S."/>
            <person name="Lindquist E."/>
            <person name="Wang M."/>
            <person name="Pitluck S."/>
            <person name="Vogel J.P."/>
            <person name="Garvin D.F."/>
            <person name="Mockler T.C."/>
            <person name="Schmutz J."/>
            <person name="Rokhsar D."/>
            <person name="Bevan M.W."/>
        </authorList>
    </citation>
    <scope>NUCLEOTIDE SEQUENCE</scope>
    <source>
        <strain evidence="2">Bd21</strain>
    </source>
</reference>
<reference evidence="3" key="3">
    <citation type="submission" date="2018-08" db="UniProtKB">
        <authorList>
            <consortium name="EnsemblPlants"/>
        </authorList>
    </citation>
    <scope>IDENTIFICATION</scope>
    <source>
        <strain evidence="3">cv. Bd21</strain>
    </source>
</reference>
<accession>I1GRH2</accession>
<dbReference type="KEGG" id="bdi:100824266"/>
<proteinExistence type="predicted"/>
<dbReference type="AlphaFoldDB" id="I1GRH2"/>
<evidence type="ECO:0000313" key="4">
    <source>
        <dbReference type="Proteomes" id="UP000008810"/>
    </source>
</evidence>
<keyword evidence="4" id="KW-1185">Reference proteome</keyword>
<feature type="compositionally biased region" description="Polar residues" evidence="1">
    <location>
        <begin position="130"/>
        <end position="148"/>
    </location>
</feature>
<evidence type="ECO:0000313" key="2">
    <source>
        <dbReference type="EMBL" id="KQK14819.1"/>
    </source>
</evidence>
<dbReference type="PANTHER" id="PTHR33790:SF10">
    <property type="entry name" value="PROTEIN EARLY RESPONSIVE TO DEHYDRATION 15"/>
    <property type="match status" value="1"/>
</dbReference>
<dbReference type="eggNOG" id="ENOG502S19Q">
    <property type="taxonomic scope" value="Eukaryota"/>
</dbReference>
<dbReference type="InterPro" id="IPR040414">
    <property type="entry name" value="CID1/CID2"/>
</dbReference>
<dbReference type="HOGENOM" id="CLU_108773_0_0_1"/>
<dbReference type="GeneID" id="100824266"/>